<reference evidence="1" key="2">
    <citation type="journal article" date="2023" name="IMA Fungus">
        <title>Comparative genomic study of the Penicillium genus elucidates a diverse pangenome and 15 lateral gene transfer events.</title>
        <authorList>
            <person name="Petersen C."/>
            <person name="Sorensen T."/>
            <person name="Nielsen M.R."/>
            <person name="Sondergaard T.E."/>
            <person name="Sorensen J.L."/>
            <person name="Fitzpatrick D.A."/>
            <person name="Frisvad J.C."/>
            <person name="Nielsen K.L."/>
        </authorList>
    </citation>
    <scope>NUCLEOTIDE SEQUENCE</scope>
    <source>
        <strain evidence="1">IBT 19713</strain>
    </source>
</reference>
<evidence type="ECO:0000313" key="2">
    <source>
        <dbReference type="Proteomes" id="UP001150941"/>
    </source>
</evidence>
<proteinExistence type="predicted"/>
<evidence type="ECO:0000313" key="1">
    <source>
        <dbReference type="EMBL" id="KAJ5219703.1"/>
    </source>
</evidence>
<protein>
    <submittedName>
        <fullName evidence="1">Uncharacterized protein</fullName>
    </submittedName>
</protein>
<sequence length="140" mass="16245">MSIRISTSVRICKYRPRFIEHCSNRDIVKSYTSRTAYPFCASTMTQWHYRIALDQPTLIEILGASGAYSQSWNYARAGYPQHIVEKIGRDALSLKVQAMHSLRTLLNDDRRSTWESTVPIIAQLLFIEVTYDKRETRPKS</sequence>
<reference evidence="1" key="1">
    <citation type="submission" date="2022-11" db="EMBL/GenBank/DDBJ databases">
        <authorList>
            <person name="Petersen C."/>
        </authorList>
    </citation>
    <scope>NUCLEOTIDE SEQUENCE</scope>
    <source>
        <strain evidence="1">IBT 19713</strain>
    </source>
</reference>
<name>A0A9W9NH80_9EURO</name>
<accession>A0A9W9NH80</accession>
<organism evidence="1 2">
    <name type="scientific">Penicillium chermesinum</name>
    <dbReference type="NCBI Taxonomy" id="63820"/>
    <lineage>
        <taxon>Eukaryota</taxon>
        <taxon>Fungi</taxon>
        <taxon>Dikarya</taxon>
        <taxon>Ascomycota</taxon>
        <taxon>Pezizomycotina</taxon>
        <taxon>Eurotiomycetes</taxon>
        <taxon>Eurotiomycetidae</taxon>
        <taxon>Eurotiales</taxon>
        <taxon>Aspergillaceae</taxon>
        <taxon>Penicillium</taxon>
    </lineage>
</organism>
<keyword evidence="2" id="KW-1185">Reference proteome</keyword>
<comment type="caution">
    <text evidence="1">The sequence shown here is derived from an EMBL/GenBank/DDBJ whole genome shotgun (WGS) entry which is preliminary data.</text>
</comment>
<dbReference type="Proteomes" id="UP001150941">
    <property type="component" value="Unassembled WGS sequence"/>
</dbReference>
<dbReference type="EMBL" id="JAPQKS010000007">
    <property type="protein sequence ID" value="KAJ5219703.1"/>
    <property type="molecule type" value="Genomic_DNA"/>
</dbReference>
<dbReference type="AlphaFoldDB" id="A0A9W9NH80"/>
<dbReference type="GeneID" id="83205506"/>
<gene>
    <name evidence="1" type="ORF">N7468_008907</name>
</gene>
<dbReference type="RefSeq" id="XP_058326533.1">
    <property type="nucleotide sequence ID" value="XM_058478203.1"/>
</dbReference>